<evidence type="ECO:0000256" key="1">
    <source>
        <dbReference type="SAM" id="MobiDB-lite"/>
    </source>
</evidence>
<dbReference type="Gene3D" id="3.90.79.10">
    <property type="entry name" value="Nucleoside Triphosphate Pyrophosphohydrolase"/>
    <property type="match status" value="1"/>
</dbReference>
<feature type="compositionally biased region" description="Basic and acidic residues" evidence="1">
    <location>
        <begin position="1"/>
        <end position="21"/>
    </location>
</feature>
<evidence type="ECO:0000313" key="2">
    <source>
        <dbReference type="EMBL" id="MDX3702230.1"/>
    </source>
</evidence>
<keyword evidence="3" id="KW-1185">Reference proteome</keyword>
<comment type="caution">
    <text evidence="2">The sequence shown here is derived from an EMBL/GenBank/DDBJ whole genome shotgun (WGS) entry which is preliminary data.</text>
</comment>
<feature type="region of interest" description="Disordered" evidence="1">
    <location>
        <begin position="65"/>
        <end position="114"/>
    </location>
</feature>
<proteinExistence type="predicted"/>
<dbReference type="InterPro" id="IPR015797">
    <property type="entry name" value="NUDIX_hydrolase-like_dom_sf"/>
</dbReference>
<organism evidence="2 3">
    <name type="scientific">Streptomyces europaeiscabiei</name>
    <dbReference type="NCBI Taxonomy" id="146819"/>
    <lineage>
        <taxon>Bacteria</taxon>
        <taxon>Bacillati</taxon>
        <taxon>Actinomycetota</taxon>
        <taxon>Actinomycetes</taxon>
        <taxon>Kitasatosporales</taxon>
        <taxon>Streptomycetaceae</taxon>
        <taxon>Streptomyces</taxon>
    </lineage>
</organism>
<dbReference type="RefSeq" id="WP_205576207.1">
    <property type="nucleotide sequence ID" value="NZ_JARAYT010000006.1"/>
</dbReference>
<feature type="region of interest" description="Disordered" evidence="1">
    <location>
        <begin position="1"/>
        <end position="50"/>
    </location>
</feature>
<dbReference type="Proteomes" id="UP001271274">
    <property type="component" value="Unassembled WGS sequence"/>
</dbReference>
<gene>
    <name evidence="2" type="ORF">PV662_21110</name>
</gene>
<dbReference type="SUPFAM" id="SSF55811">
    <property type="entry name" value="Nudix"/>
    <property type="match status" value="1"/>
</dbReference>
<protein>
    <submittedName>
        <fullName evidence="2">DNA mismatch repair protein MutT</fullName>
    </submittedName>
</protein>
<evidence type="ECO:0000313" key="3">
    <source>
        <dbReference type="Proteomes" id="UP001271274"/>
    </source>
</evidence>
<sequence>MDFEICKDRSHPRGKPKRDEDALTGTLREAEDETGHRRSPGPRLPTTHHFVNGRAGQVSYWAELPGRRGGRRPLHVQPRGGPDPPAGPTAARARLTRPRDRDLIDESLATLRRA</sequence>
<reference evidence="2 3" key="1">
    <citation type="journal article" date="2023" name="Microb. Genom.">
        <title>Mesoterricola silvestris gen. nov., sp. nov., Mesoterricola sediminis sp. nov., Geothrix oryzae sp. nov., Geothrix edaphica sp. nov., Geothrix rubra sp. nov., and Geothrix limicola sp. nov., six novel members of Acidobacteriota isolated from soils.</title>
        <authorList>
            <person name="Weisberg A.J."/>
            <person name="Pearce E."/>
            <person name="Kramer C.G."/>
            <person name="Chang J.H."/>
            <person name="Clarke C.R."/>
        </authorList>
    </citation>
    <scope>NUCLEOTIDE SEQUENCE [LARGE SCALE GENOMIC DNA]</scope>
    <source>
        <strain evidence="2 3">ID09-01A</strain>
    </source>
</reference>
<accession>A0ABU4NLA4</accession>
<dbReference type="EMBL" id="JARAYU010000006">
    <property type="protein sequence ID" value="MDX3702230.1"/>
    <property type="molecule type" value="Genomic_DNA"/>
</dbReference>
<name>A0ABU4NLA4_9ACTN</name>